<name>A0A7I9VRQ1_9BACT</name>
<gene>
    <name evidence="2" type="ORF">AMYX_38440</name>
</gene>
<evidence type="ECO:0000313" key="2">
    <source>
        <dbReference type="EMBL" id="GEJ59103.1"/>
    </source>
</evidence>
<protein>
    <submittedName>
        <fullName evidence="2">Uncharacterized protein</fullName>
    </submittedName>
</protein>
<dbReference type="Proteomes" id="UP000503640">
    <property type="component" value="Unassembled WGS sequence"/>
</dbReference>
<dbReference type="RefSeq" id="WP_176068282.1">
    <property type="nucleotide sequence ID" value="NZ_BJTG01000010.1"/>
</dbReference>
<evidence type="ECO:0000256" key="1">
    <source>
        <dbReference type="SAM" id="MobiDB-lite"/>
    </source>
</evidence>
<evidence type="ECO:0000313" key="3">
    <source>
        <dbReference type="Proteomes" id="UP000503640"/>
    </source>
</evidence>
<dbReference type="AlphaFoldDB" id="A0A7I9VRQ1"/>
<proteinExistence type="predicted"/>
<keyword evidence="3" id="KW-1185">Reference proteome</keyword>
<dbReference type="EMBL" id="BJTG01000010">
    <property type="protein sequence ID" value="GEJ59103.1"/>
    <property type="molecule type" value="Genomic_DNA"/>
</dbReference>
<sequence>MPRTFPVRLTVRQLGLLTSALDSHIYWELSDEYYRHSGYVFDPGSDDPKVRKEIRESERLLSVLECLALGICAASPAKRAKDGARKSPTARRTTAKPAARKQH</sequence>
<accession>A0A7I9VRQ1</accession>
<feature type="region of interest" description="Disordered" evidence="1">
    <location>
        <begin position="75"/>
        <end position="103"/>
    </location>
</feature>
<comment type="caution">
    <text evidence="2">The sequence shown here is derived from an EMBL/GenBank/DDBJ whole genome shotgun (WGS) entry which is preliminary data.</text>
</comment>
<reference evidence="3" key="1">
    <citation type="journal article" date="2020" name="Appl. Environ. Microbiol.">
        <title>Diazotrophic Anaeromyxobacter Isolates from Soils.</title>
        <authorList>
            <person name="Masuda Y."/>
            <person name="Yamanaka H."/>
            <person name="Xu Z.X."/>
            <person name="Shiratori Y."/>
            <person name="Aono T."/>
            <person name="Amachi S."/>
            <person name="Senoo K."/>
            <person name="Itoh H."/>
        </authorList>
    </citation>
    <scope>NUCLEOTIDE SEQUENCE [LARGE SCALE GENOMIC DNA]</scope>
    <source>
        <strain evidence="3">R267</strain>
    </source>
</reference>
<organism evidence="2 3">
    <name type="scientific">Anaeromyxobacter diazotrophicus</name>
    <dbReference type="NCBI Taxonomy" id="2590199"/>
    <lineage>
        <taxon>Bacteria</taxon>
        <taxon>Pseudomonadati</taxon>
        <taxon>Myxococcota</taxon>
        <taxon>Myxococcia</taxon>
        <taxon>Myxococcales</taxon>
        <taxon>Cystobacterineae</taxon>
        <taxon>Anaeromyxobacteraceae</taxon>
        <taxon>Anaeromyxobacter</taxon>
    </lineage>
</organism>